<keyword evidence="1" id="KW-0472">Membrane</keyword>
<dbReference type="Pfam" id="PF13828">
    <property type="entry name" value="DUF4190"/>
    <property type="match status" value="1"/>
</dbReference>
<sequence>MSDPTPADTRPRRRTNALAVVAFILALLVSPFAALFGHIAAGQIHRSGGAERGAPLAWTAVGLGYLWLAGWIFAGAIVYQAFTAPFPS</sequence>
<dbReference type="InterPro" id="IPR025241">
    <property type="entry name" value="DUF4190"/>
</dbReference>
<feature type="domain" description="DUF4190" evidence="2">
    <location>
        <begin position="19"/>
        <end position="73"/>
    </location>
</feature>
<reference evidence="4" key="1">
    <citation type="submission" date="2015-12" db="EMBL/GenBank/DDBJ databases">
        <authorList>
            <person name="Shamseldin A."/>
            <person name="Moawad H."/>
            <person name="Abd El-Rahim W.M."/>
            <person name="Sadowsky M.J."/>
        </authorList>
    </citation>
    <scope>NUCLEOTIDE SEQUENCE [LARGE SCALE GENOMIC DNA]</scope>
    <source>
        <strain evidence="4">JAM AC0309</strain>
    </source>
</reference>
<protein>
    <recommendedName>
        <fullName evidence="2">DUF4190 domain-containing protein</fullName>
    </recommendedName>
</protein>
<evidence type="ECO:0000313" key="3">
    <source>
        <dbReference type="EMBL" id="BAU31426.1"/>
    </source>
</evidence>
<name>A0A0U5CE84_9MICO</name>
<feature type="transmembrane region" description="Helical" evidence="1">
    <location>
        <begin position="56"/>
        <end position="82"/>
    </location>
</feature>
<dbReference type="EMBL" id="AP017315">
    <property type="protein sequence ID" value="BAU31426.1"/>
    <property type="molecule type" value="Genomic_DNA"/>
</dbReference>
<dbReference type="Proteomes" id="UP000218965">
    <property type="component" value="Chromosome"/>
</dbReference>
<accession>A0A0U5CE84</accession>
<gene>
    <name evidence="3" type="ORF">MalAC0309_0554</name>
</gene>
<evidence type="ECO:0000313" key="4">
    <source>
        <dbReference type="Proteomes" id="UP000218965"/>
    </source>
</evidence>
<organism evidence="3 4">
    <name type="scientific">Microcella alkaliphila</name>
    <dbReference type="NCBI Taxonomy" id="279828"/>
    <lineage>
        <taxon>Bacteria</taxon>
        <taxon>Bacillati</taxon>
        <taxon>Actinomycetota</taxon>
        <taxon>Actinomycetes</taxon>
        <taxon>Micrococcales</taxon>
        <taxon>Microbacteriaceae</taxon>
        <taxon>Microcella</taxon>
    </lineage>
</organism>
<dbReference type="KEGG" id="malk:MalAC0309_0554"/>
<dbReference type="RefSeq" id="WP_096420632.1">
    <property type="nucleotide sequence ID" value="NZ_AP017315.1"/>
</dbReference>
<reference evidence="3 4" key="2">
    <citation type="submission" date="2016-01" db="EMBL/GenBank/DDBJ databases">
        <title>Microcella alkaliphila JAM AC0309 whole genome shotgun sequence.</title>
        <authorList>
            <person name="Kurata A."/>
            <person name="Hirose Y."/>
            <person name="Kishimoto N."/>
            <person name="Kobayashi T."/>
        </authorList>
    </citation>
    <scope>NUCLEOTIDE SEQUENCE [LARGE SCALE GENOMIC DNA]</scope>
    <source>
        <strain evidence="3 4">JAM AC0309</strain>
    </source>
</reference>
<evidence type="ECO:0000256" key="1">
    <source>
        <dbReference type="SAM" id="Phobius"/>
    </source>
</evidence>
<dbReference type="AlphaFoldDB" id="A0A0U5CE84"/>
<feature type="transmembrane region" description="Helical" evidence="1">
    <location>
        <begin position="20"/>
        <end position="44"/>
    </location>
</feature>
<keyword evidence="1" id="KW-0812">Transmembrane</keyword>
<keyword evidence="1" id="KW-1133">Transmembrane helix</keyword>
<evidence type="ECO:0000259" key="2">
    <source>
        <dbReference type="Pfam" id="PF13828"/>
    </source>
</evidence>
<dbReference type="OrthoDB" id="4374883at2"/>
<proteinExistence type="predicted"/>